<organism evidence="7 8">
    <name type="scientific">Olea europaea subsp. europaea</name>
    <dbReference type="NCBI Taxonomy" id="158383"/>
    <lineage>
        <taxon>Eukaryota</taxon>
        <taxon>Viridiplantae</taxon>
        <taxon>Streptophyta</taxon>
        <taxon>Embryophyta</taxon>
        <taxon>Tracheophyta</taxon>
        <taxon>Spermatophyta</taxon>
        <taxon>Magnoliopsida</taxon>
        <taxon>eudicotyledons</taxon>
        <taxon>Gunneridae</taxon>
        <taxon>Pentapetalae</taxon>
        <taxon>asterids</taxon>
        <taxon>lamiids</taxon>
        <taxon>Lamiales</taxon>
        <taxon>Oleaceae</taxon>
        <taxon>Oleeae</taxon>
        <taxon>Olea</taxon>
    </lineage>
</organism>
<accession>A0A8S0SN53</accession>
<feature type="domain" description="AP2/ERF" evidence="6">
    <location>
        <begin position="51"/>
        <end position="108"/>
    </location>
</feature>
<proteinExistence type="predicted"/>
<dbReference type="PANTHER" id="PTHR31194">
    <property type="entry name" value="SHN SHINE , DNA BINDING / TRANSCRIPTION FACTOR"/>
    <property type="match status" value="1"/>
</dbReference>
<dbReference type="PROSITE" id="PS51032">
    <property type="entry name" value="AP2_ERF"/>
    <property type="match status" value="1"/>
</dbReference>
<gene>
    <name evidence="7" type="ORF">OLEA9_A086536</name>
</gene>
<keyword evidence="3" id="KW-0238">DNA-binding</keyword>
<dbReference type="GO" id="GO:0003700">
    <property type="term" value="F:DNA-binding transcription factor activity"/>
    <property type="evidence" value="ECO:0007669"/>
    <property type="project" value="InterPro"/>
</dbReference>
<reference evidence="7 8" key="1">
    <citation type="submission" date="2019-12" db="EMBL/GenBank/DDBJ databases">
        <authorList>
            <person name="Alioto T."/>
            <person name="Alioto T."/>
            <person name="Gomez Garrido J."/>
        </authorList>
    </citation>
    <scope>NUCLEOTIDE SEQUENCE [LARGE SCALE GENOMIC DNA]</scope>
</reference>
<dbReference type="Gene3D" id="3.30.730.10">
    <property type="entry name" value="AP2/ERF domain"/>
    <property type="match status" value="1"/>
</dbReference>
<dbReference type="InterPro" id="IPR016177">
    <property type="entry name" value="DNA-bd_dom_sf"/>
</dbReference>
<dbReference type="OrthoDB" id="1917565at2759"/>
<evidence type="ECO:0000313" key="7">
    <source>
        <dbReference type="EMBL" id="CAA2994151.1"/>
    </source>
</evidence>
<evidence type="ECO:0000256" key="4">
    <source>
        <dbReference type="ARBA" id="ARBA00023163"/>
    </source>
</evidence>
<dbReference type="PRINTS" id="PR00367">
    <property type="entry name" value="ETHRSPELEMNT"/>
</dbReference>
<keyword evidence="5" id="KW-0539">Nucleus</keyword>
<keyword evidence="8" id="KW-1185">Reference proteome</keyword>
<sequence>MIPYGGLVIPKVRPYVVAPKGLLWARIQIVTYHIYWILVINACDSSSIPGKCIGVRQRKWGKWVAEIRDPYKGRWIWLGTCDAAEEASRAYEMKRLELESLAKANSMESLEKSSDCNDRNNGTMIVSNLVCECIQNHGNQKIHNVNASEQNEANWGLIDEESSLLQFVEGMDLDSELESLPLEGDSGIPIDDDFLNGFQDLLICGLEDCDQPPLPDFDFNFDCGWVDEVLTHST</sequence>
<evidence type="ECO:0000313" key="8">
    <source>
        <dbReference type="Proteomes" id="UP000594638"/>
    </source>
</evidence>
<dbReference type="InterPro" id="IPR036955">
    <property type="entry name" value="AP2/ERF_dom_sf"/>
</dbReference>
<evidence type="ECO:0000259" key="6">
    <source>
        <dbReference type="PROSITE" id="PS51032"/>
    </source>
</evidence>
<dbReference type="GO" id="GO:0003677">
    <property type="term" value="F:DNA binding"/>
    <property type="evidence" value="ECO:0007669"/>
    <property type="project" value="UniProtKB-KW"/>
</dbReference>
<dbReference type="EMBL" id="CACTIH010005468">
    <property type="protein sequence ID" value="CAA2994151.1"/>
    <property type="molecule type" value="Genomic_DNA"/>
</dbReference>
<dbReference type="Proteomes" id="UP000594638">
    <property type="component" value="Unassembled WGS sequence"/>
</dbReference>
<evidence type="ECO:0000256" key="2">
    <source>
        <dbReference type="ARBA" id="ARBA00023015"/>
    </source>
</evidence>
<evidence type="ECO:0000256" key="1">
    <source>
        <dbReference type="ARBA" id="ARBA00004123"/>
    </source>
</evidence>
<evidence type="ECO:0000256" key="3">
    <source>
        <dbReference type="ARBA" id="ARBA00023125"/>
    </source>
</evidence>
<protein>
    <submittedName>
        <fullName evidence="7">Ethylene-responsive transcription factor ERF118-like</fullName>
    </submittedName>
</protein>
<comment type="caution">
    <text evidence="7">The sequence shown here is derived from an EMBL/GenBank/DDBJ whole genome shotgun (WGS) entry which is preliminary data.</text>
</comment>
<keyword evidence="4" id="KW-0804">Transcription</keyword>
<evidence type="ECO:0000256" key="5">
    <source>
        <dbReference type="ARBA" id="ARBA00023242"/>
    </source>
</evidence>
<keyword evidence="2" id="KW-0805">Transcription regulation</keyword>
<dbReference type="SMART" id="SM00380">
    <property type="entry name" value="AP2"/>
    <property type="match status" value="1"/>
</dbReference>
<dbReference type="Gramene" id="OE9A086536T1">
    <property type="protein sequence ID" value="OE9A086536C1"/>
    <property type="gene ID" value="OE9A086536"/>
</dbReference>
<dbReference type="PANTHER" id="PTHR31194:SF140">
    <property type="entry name" value="ETHYLENE-RESPONSIVE TRANSCRIPTION FACTOR CRF2"/>
    <property type="match status" value="1"/>
</dbReference>
<dbReference type="InterPro" id="IPR001471">
    <property type="entry name" value="AP2/ERF_dom"/>
</dbReference>
<dbReference type="Pfam" id="PF00847">
    <property type="entry name" value="AP2"/>
    <property type="match status" value="1"/>
</dbReference>
<dbReference type="CDD" id="cd00018">
    <property type="entry name" value="AP2"/>
    <property type="match status" value="1"/>
</dbReference>
<comment type="subcellular location">
    <subcellularLocation>
        <location evidence="1">Nucleus</location>
    </subcellularLocation>
</comment>
<dbReference type="InterPro" id="IPR050913">
    <property type="entry name" value="AP2/ERF_ERF"/>
</dbReference>
<dbReference type="SUPFAM" id="SSF54171">
    <property type="entry name" value="DNA-binding domain"/>
    <property type="match status" value="1"/>
</dbReference>
<name>A0A8S0SN53_OLEEU</name>
<dbReference type="AlphaFoldDB" id="A0A8S0SN53"/>
<dbReference type="GO" id="GO:0005634">
    <property type="term" value="C:nucleus"/>
    <property type="evidence" value="ECO:0007669"/>
    <property type="project" value="UniProtKB-SubCell"/>
</dbReference>